<name>A0A915I7S1_ROMCU</name>
<protein>
    <submittedName>
        <fullName evidence="3">Uncharacterized protein</fullName>
    </submittedName>
</protein>
<reference evidence="3" key="1">
    <citation type="submission" date="2022-11" db="UniProtKB">
        <authorList>
            <consortium name="WormBaseParasite"/>
        </authorList>
    </citation>
    <scope>IDENTIFICATION</scope>
</reference>
<sequence length="116" mass="13122">DELIRQHFNLSATARICTSSGYVYGYSIVDKSCIDETVRDVKDSAKEWSNLKSSTKKVTHDQKKWASATSGGSRPPAIPETLAIYKYALFTLIFPIYDDPNDTRFLEFCRKTCDSP</sequence>
<evidence type="ECO:0000313" key="2">
    <source>
        <dbReference type="Proteomes" id="UP000887565"/>
    </source>
</evidence>
<dbReference type="WBParaSite" id="nRc.2.0.1.t09379-RA">
    <property type="protein sequence ID" value="nRc.2.0.1.t09379-RA"/>
    <property type="gene ID" value="nRc.2.0.1.g09379"/>
</dbReference>
<dbReference type="AlphaFoldDB" id="A0A915I7S1"/>
<evidence type="ECO:0000256" key="1">
    <source>
        <dbReference type="SAM" id="MobiDB-lite"/>
    </source>
</evidence>
<proteinExistence type="predicted"/>
<organism evidence="2 3">
    <name type="scientific">Romanomermis culicivorax</name>
    <name type="common">Nematode worm</name>
    <dbReference type="NCBI Taxonomy" id="13658"/>
    <lineage>
        <taxon>Eukaryota</taxon>
        <taxon>Metazoa</taxon>
        <taxon>Ecdysozoa</taxon>
        <taxon>Nematoda</taxon>
        <taxon>Enoplea</taxon>
        <taxon>Dorylaimia</taxon>
        <taxon>Mermithida</taxon>
        <taxon>Mermithoidea</taxon>
        <taxon>Mermithidae</taxon>
        <taxon>Romanomermis</taxon>
    </lineage>
</organism>
<accession>A0A915I7S1</accession>
<keyword evidence="2" id="KW-1185">Reference proteome</keyword>
<evidence type="ECO:0000313" key="3">
    <source>
        <dbReference type="WBParaSite" id="nRc.2.0.1.t09379-RA"/>
    </source>
</evidence>
<feature type="region of interest" description="Disordered" evidence="1">
    <location>
        <begin position="52"/>
        <end position="76"/>
    </location>
</feature>
<dbReference type="Proteomes" id="UP000887565">
    <property type="component" value="Unplaced"/>
</dbReference>